<dbReference type="AlphaFoldDB" id="A0A328UD06"/>
<accession>A0A328UD06</accession>
<dbReference type="EMBL" id="QLYR01000006">
    <property type="protein sequence ID" value="RAQ28338.1"/>
    <property type="molecule type" value="Genomic_DNA"/>
</dbReference>
<proteinExistence type="predicted"/>
<keyword evidence="2" id="KW-1185">Reference proteome</keyword>
<comment type="caution">
    <text evidence="1">The sequence shown here is derived from an EMBL/GenBank/DDBJ whole genome shotgun (WGS) entry which is preliminary data.</text>
</comment>
<dbReference type="RefSeq" id="WP_112333050.1">
    <property type="nucleotide sequence ID" value="NZ_QLYR01000006.1"/>
</dbReference>
<evidence type="ECO:0000313" key="1">
    <source>
        <dbReference type="EMBL" id="RAQ28338.1"/>
    </source>
</evidence>
<gene>
    <name evidence="1" type="ORF">DPQ25_10085</name>
</gene>
<evidence type="ECO:0000313" key="2">
    <source>
        <dbReference type="Proteomes" id="UP000249377"/>
    </source>
</evidence>
<name>A0A328UD06_9FIRM</name>
<organism evidence="1 2">
    <name type="scientific">Hydrogeniiclostridium mannosilyticum</name>
    <dbReference type="NCBI Taxonomy" id="2764322"/>
    <lineage>
        <taxon>Bacteria</taxon>
        <taxon>Bacillati</taxon>
        <taxon>Bacillota</taxon>
        <taxon>Clostridia</taxon>
        <taxon>Eubacteriales</taxon>
        <taxon>Acutalibacteraceae</taxon>
        <taxon>Hydrogeniiclostridium</taxon>
    </lineage>
</organism>
<protein>
    <submittedName>
        <fullName evidence="1">ImmA/IrrE family metallo-endopeptidase</fullName>
    </submittedName>
</protein>
<reference evidence="1 2" key="1">
    <citation type="submission" date="2018-06" db="EMBL/GenBank/DDBJ databases">
        <title>Noncontiguous genome sequence of Ruminococcaceae bacterium ASD2818.</title>
        <authorList>
            <person name="Chaplin A.V."/>
            <person name="Sokolova S.R."/>
            <person name="Kochetkova T.O."/>
            <person name="Goltsov A.Y."/>
            <person name="Trofimov D.Y."/>
            <person name="Efimov B.A."/>
        </authorList>
    </citation>
    <scope>NUCLEOTIDE SEQUENCE [LARGE SCALE GENOMIC DNA]</scope>
    <source>
        <strain evidence="1 2">ASD2818</strain>
    </source>
</reference>
<sequence>MKTLFGYADKNNIQIEYGRLPENKSISFSITDEDYVIIDYSLLFNQKEEGVHLAHELGHCATGSFYNLYSPLDIRMKHEIRADKHLISEEDLDAAITNGYTEIWSLAEYFDVTEDFMKKVVCWYTYGNLDTELYF</sequence>
<dbReference type="Proteomes" id="UP000249377">
    <property type="component" value="Unassembled WGS sequence"/>
</dbReference>